<proteinExistence type="predicted"/>
<feature type="domain" description="4Fe-4S ferredoxin-type" evidence="5">
    <location>
        <begin position="33"/>
        <end position="59"/>
    </location>
</feature>
<sequence length="59" mass="5930">TAGVGCAVVDEQKCVGCQTCAGCPMAAISYENGKAKVSDACVSCGFCESVCPNDAIHVK</sequence>
<dbReference type="GO" id="GO:0046872">
    <property type="term" value="F:metal ion binding"/>
    <property type="evidence" value="ECO:0007669"/>
    <property type="project" value="UniProtKB-KW"/>
</dbReference>
<evidence type="ECO:0000259" key="5">
    <source>
        <dbReference type="PROSITE" id="PS51379"/>
    </source>
</evidence>
<dbReference type="GO" id="GO:0051539">
    <property type="term" value="F:4 iron, 4 sulfur cluster binding"/>
    <property type="evidence" value="ECO:0007669"/>
    <property type="project" value="UniProtKB-KW"/>
</dbReference>
<dbReference type="PANTHER" id="PTHR43687">
    <property type="entry name" value="ADENYLYLSULFATE REDUCTASE, BETA SUBUNIT"/>
    <property type="match status" value="1"/>
</dbReference>
<keyword evidence="2" id="KW-0479">Metal-binding</keyword>
<accession>A0A146K5T1</accession>
<dbReference type="PROSITE" id="PS51379">
    <property type="entry name" value="4FE4S_FER_2"/>
    <property type="match status" value="2"/>
</dbReference>
<dbReference type="PANTHER" id="PTHR43687:SF1">
    <property type="entry name" value="FERREDOXIN III"/>
    <property type="match status" value="1"/>
</dbReference>
<keyword evidence="4" id="KW-0411">Iron-sulfur</keyword>
<evidence type="ECO:0000256" key="4">
    <source>
        <dbReference type="ARBA" id="ARBA00023014"/>
    </source>
</evidence>
<name>A0A146K5T1_9EUKA</name>
<dbReference type="EMBL" id="GDID01004356">
    <property type="protein sequence ID" value="JAP92250.1"/>
    <property type="molecule type" value="Transcribed_RNA"/>
</dbReference>
<reference evidence="6" key="1">
    <citation type="submission" date="2015-07" db="EMBL/GenBank/DDBJ databases">
        <title>Adaptation to a free-living lifestyle via gene acquisitions in the diplomonad Trepomonas sp. PC1.</title>
        <authorList>
            <person name="Xu F."/>
            <person name="Jerlstrom-Hultqvist J."/>
            <person name="Kolisko M."/>
            <person name="Simpson A.G.B."/>
            <person name="Roger A.J."/>
            <person name="Svard S.G."/>
            <person name="Andersson J.O."/>
        </authorList>
    </citation>
    <scope>NUCLEOTIDE SEQUENCE</scope>
    <source>
        <strain evidence="6">PC1</strain>
    </source>
</reference>
<keyword evidence="3" id="KW-0408">Iron</keyword>
<evidence type="ECO:0000313" key="6">
    <source>
        <dbReference type="EMBL" id="JAP92250.1"/>
    </source>
</evidence>
<dbReference type="Gene3D" id="3.30.70.20">
    <property type="match status" value="1"/>
</dbReference>
<evidence type="ECO:0000256" key="2">
    <source>
        <dbReference type="ARBA" id="ARBA00022723"/>
    </source>
</evidence>
<keyword evidence="1" id="KW-0004">4Fe-4S</keyword>
<dbReference type="InterPro" id="IPR017900">
    <property type="entry name" value="4Fe4S_Fe_S_CS"/>
</dbReference>
<dbReference type="InterPro" id="IPR017896">
    <property type="entry name" value="4Fe4S_Fe-S-bd"/>
</dbReference>
<dbReference type="PROSITE" id="PS00198">
    <property type="entry name" value="4FE4S_FER_1"/>
    <property type="match status" value="1"/>
</dbReference>
<gene>
    <name evidence="6" type="ORF">TPC1_15879</name>
</gene>
<dbReference type="SUPFAM" id="SSF54862">
    <property type="entry name" value="4Fe-4S ferredoxins"/>
    <property type="match status" value="1"/>
</dbReference>
<feature type="domain" description="4Fe-4S ferredoxin-type" evidence="5">
    <location>
        <begin position="5"/>
        <end position="32"/>
    </location>
</feature>
<protein>
    <submittedName>
        <fullName evidence="6">4Fe-4S ferredoxin iron-sulfur binding domain-containing protein</fullName>
    </submittedName>
</protein>
<evidence type="ECO:0000256" key="3">
    <source>
        <dbReference type="ARBA" id="ARBA00023004"/>
    </source>
</evidence>
<organism evidence="6">
    <name type="scientific">Trepomonas sp. PC1</name>
    <dbReference type="NCBI Taxonomy" id="1076344"/>
    <lineage>
        <taxon>Eukaryota</taxon>
        <taxon>Metamonada</taxon>
        <taxon>Diplomonadida</taxon>
        <taxon>Hexamitidae</taxon>
        <taxon>Hexamitinae</taxon>
        <taxon>Trepomonas</taxon>
    </lineage>
</organism>
<evidence type="ECO:0000256" key="1">
    <source>
        <dbReference type="ARBA" id="ARBA00022485"/>
    </source>
</evidence>
<feature type="non-terminal residue" evidence="6">
    <location>
        <position position="1"/>
    </location>
</feature>
<dbReference type="InterPro" id="IPR050572">
    <property type="entry name" value="Fe-S_Ferredoxin"/>
</dbReference>
<dbReference type="AlphaFoldDB" id="A0A146K5T1"/>
<dbReference type="Pfam" id="PF14697">
    <property type="entry name" value="Fer4_21"/>
    <property type="match status" value="1"/>
</dbReference>